<feature type="transmembrane region" description="Helical" evidence="4">
    <location>
        <begin position="137"/>
        <end position="155"/>
    </location>
</feature>
<dbReference type="Pfam" id="PF07690">
    <property type="entry name" value="MFS_1"/>
    <property type="match status" value="1"/>
</dbReference>
<keyword evidence="1 4" id="KW-0812">Transmembrane</keyword>
<feature type="transmembrane region" description="Helical" evidence="4">
    <location>
        <begin position="52"/>
        <end position="72"/>
    </location>
</feature>
<feature type="transmembrane region" description="Helical" evidence="4">
    <location>
        <begin position="371"/>
        <end position="389"/>
    </location>
</feature>
<dbReference type="InterPro" id="IPR020846">
    <property type="entry name" value="MFS_dom"/>
</dbReference>
<feature type="transmembrane region" description="Helical" evidence="4">
    <location>
        <begin position="281"/>
        <end position="299"/>
    </location>
</feature>
<feature type="transmembrane region" description="Helical" evidence="4">
    <location>
        <begin position="167"/>
        <end position="187"/>
    </location>
</feature>
<feature type="transmembrane region" description="Helical" evidence="4">
    <location>
        <begin position="346"/>
        <end position="365"/>
    </location>
</feature>
<protein>
    <submittedName>
        <fullName evidence="6">MFS transporter</fullName>
    </submittedName>
</protein>
<dbReference type="AlphaFoldDB" id="A0AAU7Q9L8"/>
<organism evidence="6">
    <name type="scientific">Acerihabitans sp. KWT182</name>
    <dbReference type="NCBI Taxonomy" id="3157919"/>
    <lineage>
        <taxon>Bacteria</taxon>
        <taxon>Pseudomonadati</taxon>
        <taxon>Pseudomonadota</taxon>
        <taxon>Gammaproteobacteria</taxon>
        <taxon>Enterobacterales</taxon>
        <taxon>Pectobacteriaceae</taxon>
        <taxon>Acerihabitans</taxon>
    </lineage>
</organism>
<dbReference type="SUPFAM" id="SSF103473">
    <property type="entry name" value="MFS general substrate transporter"/>
    <property type="match status" value="1"/>
</dbReference>
<dbReference type="Gene3D" id="1.20.1250.20">
    <property type="entry name" value="MFS general substrate transporter like domains"/>
    <property type="match status" value="1"/>
</dbReference>
<accession>A0AAU7Q9L8</accession>
<evidence type="ECO:0000259" key="5">
    <source>
        <dbReference type="PROSITE" id="PS50850"/>
    </source>
</evidence>
<keyword evidence="3 4" id="KW-0472">Membrane</keyword>
<proteinExistence type="predicted"/>
<evidence type="ECO:0000313" key="6">
    <source>
        <dbReference type="EMBL" id="XBS69643.1"/>
    </source>
</evidence>
<evidence type="ECO:0000256" key="2">
    <source>
        <dbReference type="ARBA" id="ARBA00022989"/>
    </source>
</evidence>
<evidence type="ECO:0000256" key="1">
    <source>
        <dbReference type="ARBA" id="ARBA00022692"/>
    </source>
</evidence>
<dbReference type="InterPro" id="IPR011701">
    <property type="entry name" value="MFS"/>
</dbReference>
<dbReference type="GO" id="GO:0022857">
    <property type="term" value="F:transmembrane transporter activity"/>
    <property type="evidence" value="ECO:0007669"/>
    <property type="project" value="InterPro"/>
</dbReference>
<evidence type="ECO:0000256" key="4">
    <source>
        <dbReference type="SAM" id="Phobius"/>
    </source>
</evidence>
<feature type="transmembrane region" description="Helical" evidence="4">
    <location>
        <begin position="12"/>
        <end position="32"/>
    </location>
</feature>
<feature type="transmembrane region" description="Helical" evidence="4">
    <location>
        <begin position="104"/>
        <end position="125"/>
    </location>
</feature>
<dbReference type="PANTHER" id="PTHR42910">
    <property type="entry name" value="TRANSPORTER SCO4007-RELATED"/>
    <property type="match status" value="1"/>
</dbReference>
<name>A0AAU7Q9L8_9GAMM</name>
<feature type="transmembrane region" description="Helical" evidence="4">
    <location>
        <begin position="220"/>
        <end position="240"/>
    </location>
</feature>
<keyword evidence="2 4" id="KW-1133">Transmembrane helix</keyword>
<feature type="transmembrane region" description="Helical" evidence="4">
    <location>
        <begin position="305"/>
        <end position="326"/>
    </location>
</feature>
<feature type="domain" description="Major facilitator superfamily (MFS) profile" evidence="5">
    <location>
        <begin position="14"/>
        <end position="395"/>
    </location>
</feature>
<dbReference type="PANTHER" id="PTHR42910:SF1">
    <property type="entry name" value="MAJOR FACILITATOR SUPERFAMILY (MFS) PROFILE DOMAIN-CONTAINING PROTEIN"/>
    <property type="match status" value="1"/>
</dbReference>
<evidence type="ECO:0000256" key="3">
    <source>
        <dbReference type="ARBA" id="ARBA00023136"/>
    </source>
</evidence>
<dbReference type="CDD" id="cd17324">
    <property type="entry name" value="MFS_NepI_like"/>
    <property type="match status" value="1"/>
</dbReference>
<sequence length="397" mass="41465">MTQPSQPSALSGRLTLMLATACGLIVANIYYAQPLIGEISRSLGLSPQAAGFIVTMTQIGYGLGLLFIVPLGDLFENRSLTLCVMGVGTLALATAIFANGATLFLTAAVFIGLGSVAVQILVPYAAHLSAPALRGKAVGNVMSGLMLGIMLARPVSSLITHLSSWRTVFAVSTLVMIALTLILRYVLPVRRPAPGLRYRELMASIGGLAAHNIVLRRRGLYHAALFGAFSLFWTVTPLLLTGPEFHLTQVGVALFAFAGVAGAIAAPVAGRVADRGLSQPATLFAMAAVGTAFLITHIGDTGSALRLGILVLAAIVLDFGVTMNLVIGQRAIFALGEHYRSRLNGIYMATFFVGGAIGSALGGWAYAQGGWALASLLGTLLPALALCYFSTERFAEE</sequence>
<feature type="transmembrane region" description="Helical" evidence="4">
    <location>
        <begin position="246"/>
        <end position="269"/>
    </location>
</feature>
<reference evidence="6" key="1">
    <citation type="submission" date="2024-06" db="EMBL/GenBank/DDBJ databases">
        <authorList>
            <person name="Coelho C."/>
            <person name="Bento M."/>
            <person name="Garcia E."/>
            <person name="Camelo A."/>
            <person name="Brandao I."/>
            <person name="Espirito Santo C."/>
            <person name="Trovao J."/>
            <person name="Verissimo A."/>
            <person name="Costa J."/>
            <person name="Tiago I."/>
        </authorList>
    </citation>
    <scope>NUCLEOTIDE SEQUENCE</scope>
    <source>
        <strain evidence="6">KWT182</strain>
    </source>
</reference>
<dbReference type="InterPro" id="IPR036259">
    <property type="entry name" value="MFS_trans_sf"/>
</dbReference>
<gene>
    <name evidence="6" type="ORF">ABK905_25545</name>
</gene>
<dbReference type="EMBL" id="CP157947">
    <property type="protein sequence ID" value="XBS69643.1"/>
    <property type="molecule type" value="Genomic_DNA"/>
</dbReference>
<dbReference type="PROSITE" id="PS50850">
    <property type="entry name" value="MFS"/>
    <property type="match status" value="1"/>
</dbReference>
<feature type="transmembrane region" description="Helical" evidence="4">
    <location>
        <begin position="79"/>
        <end position="98"/>
    </location>
</feature>